<sequence length="541" mass="61790">MGLFRHGNLYAISPRTFHANTANTSSRVQRTVPLDRFRAITLACEYILFTYFISLGNALGLDCIFITCTTELSELGNADAVSKITDPFTTESLEDRVLIDLLLSILYQKRRFHRALVNFIFASIAPNFRSEHINQLIEIINSNGKEVVEPAEYDSESGDEMSYDHNESIARDIDNNETMESGSRNSNIVFEVGDKDNVSSDLSDETMFRMDKKLSTAFRQSFKLVGNMNFIFENSLQFRLKCMDLLLILISHKECGFLAVDLLIPLVKTARESLRKKGNEIILKKSMNLLGLIMKFKKHILYEGKALDLIDKLVEATSQLVNPIIRNFVANLMSFLFSSCYDFSTNSLSEKMRSKVNDLFSKYMKQTNNEILNEIATAPFVKYPRALLSSLKMIIEFAFNENIRIHRRTEAISCAIAFMRKDLLKEAEEQVENYCSSLAKRLGHIVQEYLSKFDMNDGKPRFFAYVIRLITAFASMSDLQSREKLAHYLVNDLNRLCESKALVQSREKIKRFNSASHAVCGRTIMAAGLDPQTSSRYQRDP</sequence>
<evidence type="ECO:0000256" key="1">
    <source>
        <dbReference type="ARBA" id="ARBA00004123"/>
    </source>
</evidence>
<proteinExistence type="inferred from homology"/>
<evidence type="ECO:0000313" key="7">
    <source>
        <dbReference type="WBParaSite" id="DME_0000758401-mRNA-1"/>
    </source>
</evidence>
<evidence type="ECO:0000256" key="2">
    <source>
        <dbReference type="ARBA" id="ARBA00006809"/>
    </source>
</evidence>
<dbReference type="GO" id="GO:0043565">
    <property type="term" value="F:sequence-specific DNA binding"/>
    <property type="evidence" value="ECO:0007669"/>
    <property type="project" value="TreeGrafter"/>
</dbReference>
<dbReference type="InterPro" id="IPR007015">
    <property type="entry name" value="DNA_pol_V/MYBBP1A"/>
</dbReference>
<comment type="subcellular location">
    <subcellularLocation>
        <location evidence="1">Nucleus</location>
    </subcellularLocation>
</comment>
<keyword evidence="3" id="KW-0539">Nucleus</keyword>
<evidence type="ECO:0000256" key="3">
    <source>
        <dbReference type="ARBA" id="ARBA00023242"/>
    </source>
</evidence>
<accession>A0A0N4UIY1</accession>
<dbReference type="SUPFAM" id="SSF48371">
    <property type="entry name" value="ARM repeat"/>
    <property type="match status" value="1"/>
</dbReference>
<dbReference type="GO" id="GO:0003714">
    <property type="term" value="F:transcription corepressor activity"/>
    <property type="evidence" value="ECO:0007669"/>
    <property type="project" value="TreeGrafter"/>
</dbReference>
<dbReference type="PANTHER" id="PTHR13213:SF2">
    <property type="entry name" value="MYB-BINDING PROTEIN 1A"/>
    <property type="match status" value="1"/>
</dbReference>
<dbReference type="GO" id="GO:0003723">
    <property type="term" value="F:RNA binding"/>
    <property type="evidence" value="ECO:0007669"/>
    <property type="project" value="TreeGrafter"/>
</dbReference>
<name>A0A0N4UIY1_DRAME</name>
<dbReference type="STRING" id="318479.A0A0N4UIY1"/>
<evidence type="ECO:0000313" key="6">
    <source>
        <dbReference type="Proteomes" id="UP000274756"/>
    </source>
</evidence>
<comment type="similarity">
    <text evidence="2">Belongs to the MYBBP1A family.</text>
</comment>
<dbReference type="GO" id="GO:0005730">
    <property type="term" value="C:nucleolus"/>
    <property type="evidence" value="ECO:0007669"/>
    <property type="project" value="InterPro"/>
</dbReference>
<dbReference type="OrthoDB" id="342531at2759"/>
<organism evidence="5 7">
    <name type="scientific">Dracunculus medinensis</name>
    <name type="common">Guinea worm</name>
    <dbReference type="NCBI Taxonomy" id="318479"/>
    <lineage>
        <taxon>Eukaryota</taxon>
        <taxon>Metazoa</taxon>
        <taxon>Ecdysozoa</taxon>
        <taxon>Nematoda</taxon>
        <taxon>Chromadorea</taxon>
        <taxon>Rhabditida</taxon>
        <taxon>Spirurina</taxon>
        <taxon>Dracunculoidea</taxon>
        <taxon>Dracunculidae</taxon>
        <taxon>Dracunculus</taxon>
    </lineage>
</organism>
<dbReference type="PANTHER" id="PTHR13213">
    <property type="entry name" value="MYB-BINDING PROTEIN 1A FAMILY MEMBER"/>
    <property type="match status" value="1"/>
</dbReference>
<reference evidence="7" key="1">
    <citation type="submission" date="2017-02" db="UniProtKB">
        <authorList>
            <consortium name="WormBaseParasite"/>
        </authorList>
    </citation>
    <scope>IDENTIFICATION</scope>
</reference>
<dbReference type="Pfam" id="PF04931">
    <property type="entry name" value="DNA_pol_phi"/>
    <property type="match status" value="1"/>
</dbReference>
<reference evidence="4 6" key="2">
    <citation type="submission" date="2018-11" db="EMBL/GenBank/DDBJ databases">
        <authorList>
            <consortium name="Pathogen Informatics"/>
        </authorList>
    </citation>
    <scope>NUCLEOTIDE SEQUENCE [LARGE SCALE GENOMIC DNA]</scope>
</reference>
<keyword evidence="6" id="KW-1185">Reference proteome</keyword>
<dbReference type="AlphaFoldDB" id="A0A0N4UIY1"/>
<gene>
    <name evidence="4" type="ORF">DME_LOCUS1851</name>
</gene>
<dbReference type="InterPro" id="IPR016024">
    <property type="entry name" value="ARM-type_fold"/>
</dbReference>
<evidence type="ECO:0000313" key="5">
    <source>
        <dbReference type="Proteomes" id="UP000038040"/>
    </source>
</evidence>
<dbReference type="EMBL" id="UYYG01000034">
    <property type="protein sequence ID" value="VDN51878.1"/>
    <property type="molecule type" value="Genomic_DNA"/>
</dbReference>
<evidence type="ECO:0000313" key="4">
    <source>
        <dbReference type="EMBL" id="VDN51878.1"/>
    </source>
</evidence>
<protein>
    <submittedName>
        <fullName evidence="7">Serine/threonine-protein kinase TOR</fullName>
    </submittedName>
</protein>
<dbReference type="Proteomes" id="UP000038040">
    <property type="component" value="Unplaced"/>
</dbReference>
<dbReference type="Proteomes" id="UP000274756">
    <property type="component" value="Unassembled WGS sequence"/>
</dbReference>
<dbReference type="WBParaSite" id="DME_0000758401-mRNA-1">
    <property type="protein sequence ID" value="DME_0000758401-mRNA-1"/>
    <property type="gene ID" value="DME_0000758401"/>
</dbReference>